<feature type="domain" description="GGDEF" evidence="4">
    <location>
        <begin position="378"/>
        <end position="508"/>
    </location>
</feature>
<dbReference type="SMART" id="SM00267">
    <property type="entry name" value="GGDEF"/>
    <property type="match status" value="1"/>
</dbReference>
<dbReference type="InterPro" id="IPR050469">
    <property type="entry name" value="Diguanylate_Cyclase"/>
</dbReference>
<comment type="catalytic activity">
    <reaction evidence="2">
        <text>2 GTP = 3',3'-c-di-GMP + 2 diphosphate</text>
        <dbReference type="Rhea" id="RHEA:24898"/>
        <dbReference type="ChEBI" id="CHEBI:33019"/>
        <dbReference type="ChEBI" id="CHEBI:37565"/>
        <dbReference type="ChEBI" id="CHEBI:58805"/>
        <dbReference type="EC" id="2.7.7.65"/>
    </reaction>
</comment>
<dbReference type="Proteomes" id="UP000239326">
    <property type="component" value="Chromosome"/>
</dbReference>
<dbReference type="CDD" id="cd01949">
    <property type="entry name" value="GGDEF"/>
    <property type="match status" value="1"/>
</dbReference>
<feature type="coiled-coil region" evidence="3">
    <location>
        <begin position="313"/>
        <end position="347"/>
    </location>
</feature>
<dbReference type="Pfam" id="PF00990">
    <property type="entry name" value="GGDEF"/>
    <property type="match status" value="1"/>
</dbReference>
<dbReference type="PANTHER" id="PTHR45138">
    <property type="entry name" value="REGULATORY COMPONENTS OF SENSORY TRANSDUCTION SYSTEM"/>
    <property type="match status" value="1"/>
</dbReference>
<sequence>MAERTPSDLARETLKQLAIRRLAPTPENFRQIYDEISGSRSPQAFPEGPLRQILRVVPGQTPVQRRLLDQFEKAVTAHDWSAIQAVVVGYAKLGLSGAVTAEPETQAPPVAALPDELAEQIARLVENTLTGLSSDDARVHLLGTQLLQFLRSPAPPASTLQLMLANFSFRLSFAAEDQAAVRALLLELLNMVFQNMAALSMDDRWLSGQTQALVDATAQPLTLRRLDDVQRRLKDVIFKQTEAKGRMVEAQEQMKEMLSAFIERLGAITQSSDSYHTTIEQCAEQIARATTLDEITPVLEQVMGATRSMALDSRVAHEELNELRQRAEEKQEELVRLQQSLDQVSQQARHDPLTGSLNRKGLDEVMGREISRSRRAEIPLCVALLDVDNFKQINDRLGHATGDAALVHLAEVVRTVMRPQDMLARYGGEEFVIVLPDTALAAGIEAMQRLQRELTKNFFLKDNEKLLITFSAGVAQMAASEDSQDAINRADQAMYLAKRQGKNRVVAA</sequence>
<dbReference type="AlphaFoldDB" id="A0A2S0N255"/>
<dbReference type="OrthoDB" id="9813903at2"/>
<reference evidence="5 6" key="1">
    <citation type="submission" date="2018-03" db="EMBL/GenBank/DDBJ databases">
        <title>Genome sequencing of Simplicispira sp.</title>
        <authorList>
            <person name="Kim S.-J."/>
            <person name="Heo J."/>
            <person name="Kwon S.-W."/>
        </authorList>
    </citation>
    <scope>NUCLEOTIDE SEQUENCE [LARGE SCALE GENOMIC DNA]</scope>
    <source>
        <strain evidence="5 6">SC1-8</strain>
    </source>
</reference>
<evidence type="ECO:0000256" key="1">
    <source>
        <dbReference type="ARBA" id="ARBA00012528"/>
    </source>
</evidence>
<dbReference type="InterPro" id="IPR043128">
    <property type="entry name" value="Rev_trsase/Diguanyl_cyclase"/>
</dbReference>
<evidence type="ECO:0000259" key="4">
    <source>
        <dbReference type="PROSITE" id="PS50887"/>
    </source>
</evidence>
<evidence type="ECO:0000256" key="2">
    <source>
        <dbReference type="ARBA" id="ARBA00034247"/>
    </source>
</evidence>
<gene>
    <name evidence="5" type="ORF">C6571_13875</name>
</gene>
<dbReference type="InterPro" id="IPR000160">
    <property type="entry name" value="GGDEF_dom"/>
</dbReference>
<evidence type="ECO:0000256" key="3">
    <source>
        <dbReference type="SAM" id="Coils"/>
    </source>
</evidence>
<organism evidence="5 6">
    <name type="scientific">Simplicispira suum</name>
    <dbReference type="NCBI Taxonomy" id="2109915"/>
    <lineage>
        <taxon>Bacteria</taxon>
        <taxon>Pseudomonadati</taxon>
        <taxon>Pseudomonadota</taxon>
        <taxon>Betaproteobacteria</taxon>
        <taxon>Burkholderiales</taxon>
        <taxon>Comamonadaceae</taxon>
        <taxon>Simplicispira</taxon>
    </lineage>
</organism>
<accession>A0A2S0N255</accession>
<dbReference type="Gene3D" id="3.30.70.270">
    <property type="match status" value="1"/>
</dbReference>
<dbReference type="EC" id="2.7.7.65" evidence="1"/>
<dbReference type="FunFam" id="3.30.70.270:FF:000001">
    <property type="entry name" value="Diguanylate cyclase domain protein"/>
    <property type="match status" value="1"/>
</dbReference>
<dbReference type="NCBIfam" id="TIGR00254">
    <property type="entry name" value="GGDEF"/>
    <property type="match status" value="1"/>
</dbReference>
<protein>
    <recommendedName>
        <fullName evidence="1">diguanylate cyclase</fullName>
        <ecNumber evidence="1">2.7.7.65</ecNumber>
    </recommendedName>
</protein>
<proteinExistence type="predicted"/>
<dbReference type="SUPFAM" id="SSF55073">
    <property type="entry name" value="Nucleotide cyclase"/>
    <property type="match status" value="1"/>
</dbReference>
<dbReference type="EMBL" id="CP027669">
    <property type="protein sequence ID" value="AVO42234.1"/>
    <property type="molecule type" value="Genomic_DNA"/>
</dbReference>
<dbReference type="PANTHER" id="PTHR45138:SF9">
    <property type="entry name" value="DIGUANYLATE CYCLASE DGCM-RELATED"/>
    <property type="match status" value="1"/>
</dbReference>
<dbReference type="InterPro" id="IPR029787">
    <property type="entry name" value="Nucleotide_cyclase"/>
</dbReference>
<evidence type="ECO:0000313" key="6">
    <source>
        <dbReference type="Proteomes" id="UP000239326"/>
    </source>
</evidence>
<keyword evidence="3" id="KW-0175">Coiled coil</keyword>
<dbReference type="KEGG" id="simp:C6571_13875"/>
<evidence type="ECO:0000313" key="5">
    <source>
        <dbReference type="EMBL" id="AVO42234.1"/>
    </source>
</evidence>
<dbReference type="RefSeq" id="WP_106447211.1">
    <property type="nucleotide sequence ID" value="NZ_CP027669.1"/>
</dbReference>
<name>A0A2S0N255_9BURK</name>
<dbReference type="PROSITE" id="PS50887">
    <property type="entry name" value="GGDEF"/>
    <property type="match status" value="1"/>
</dbReference>
<dbReference type="GO" id="GO:0052621">
    <property type="term" value="F:diguanylate cyclase activity"/>
    <property type="evidence" value="ECO:0007669"/>
    <property type="project" value="UniProtKB-EC"/>
</dbReference>
<keyword evidence="6" id="KW-1185">Reference proteome</keyword>